<comment type="similarity">
    <text evidence="5">Belongs to the glutamate--cysteine ligase type 2 family. YbdK subfamily.</text>
</comment>
<evidence type="ECO:0000256" key="4">
    <source>
        <dbReference type="ARBA" id="ARBA00048819"/>
    </source>
</evidence>
<dbReference type="InterPro" id="IPR006336">
    <property type="entry name" value="GCS2"/>
</dbReference>
<keyword evidence="7" id="KW-1185">Reference proteome</keyword>
<dbReference type="InterPro" id="IPR011793">
    <property type="entry name" value="YbdK"/>
</dbReference>
<dbReference type="PANTHER" id="PTHR36510:SF1">
    <property type="entry name" value="GLUTAMATE--CYSTEINE LIGASE 2-RELATED"/>
    <property type="match status" value="1"/>
</dbReference>
<dbReference type="GO" id="GO:0004357">
    <property type="term" value="F:glutamate-cysteine ligase activity"/>
    <property type="evidence" value="ECO:0007669"/>
    <property type="project" value="UniProtKB-EC"/>
</dbReference>
<dbReference type="NCBIfam" id="NF010041">
    <property type="entry name" value="PRK13517.1-1"/>
    <property type="match status" value="1"/>
</dbReference>
<dbReference type="Pfam" id="PF04107">
    <property type="entry name" value="GCS2"/>
    <property type="match status" value="1"/>
</dbReference>
<evidence type="ECO:0000313" key="7">
    <source>
        <dbReference type="Proteomes" id="UP000305778"/>
    </source>
</evidence>
<dbReference type="SUPFAM" id="SSF55931">
    <property type="entry name" value="Glutamine synthetase/guanido kinase"/>
    <property type="match status" value="1"/>
</dbReference>
<keyword evidence="2 5" id="KW-0547">Nucleotide-binding</keyword>
<keyword evidence="1 5" id="KW-0436">Ligase</keyword>
<dbReference type="Proteomes" id="UP000305778">
    <property type="component" value="Unassembled WGS sequence"/>
</dbReference>
<dbReference type="EMBL" id="SUMC01000035">
    <property type="protein sequence ID" value="TKA06691.1"/>
    <property type="molecule type" value="Genomic_DNA"/>
</dbReference>
<dbReference type="EC" id="6.3.2.2" evidence="5"/>
<name>A0A4U0SFX1_9ACTN</name>
<dbReference type="AlphaFoldDB" id="A0A4U0SFX1"/>
<evidence type="ECO:0000256" key="5">
    <source>
        <dbReference type="HAMAP-Rule" id="MF_01609"/>
    </source>
</evidence>
<dbReference type="OrthoDB" id="9803842at2"/>
<dbReference type="GO" id="GO:0042398">
    <property type="term" value="P:modified amino acid biosynthetic process"/>
    <property type="evidence" value="ECO:0007669"/>
    <property type="project" value="InterPro"/>
</dbReference>
<dbReference type="Gene3D" id="3.30.590.20">
    <property type="match status" value="1"/>
</dbReference>
<dbReference type="NCBIfam" id="TIGR02050">
    <property type="entry name" value="gshA_cyan_rel"/>
    <property type="match status" value="1"/>
</dbReference>
<evidence type="ECO:0000313" key="6">
    <source>
        <dbReference type="EMBL" id="TKA06691.1"/>
    </source>
</evidence>
<gene>
    <name evidence="6" type="ORF">FCI23_30390</name>
</gene>
<dbReference type="GO" id="GO:0005524">
    <property type="term" value="F:ATP binding"/>
    <property type="evidence" value="ECO:0007669"/>
    <property type="project" value="UniProtKB-KW"/>
</dbReference>
<protein>
    <recommendedName>
        <fullName evidence="5">Putative glutamate--cysteine ligase 2</fullName>
        <ecNumber evidence="5">6.3.2.2</ecNumber>
    </recommendedName>
    <alternativeName>
        <fullName evidence="5">Gamma-glutamylcysteine synthetase 2</fullName>
        <shortName evidence="5">GCS 2</shortName>
        <shortName evidence="5">Gamma-GCS 2</shortName>
    </alternativeName>
</protein>
<reference evidence="6 7" key="1">
    <citation type="submission" date="2019-04" db="EMBL/GenBank/DDBJ databases">
        <title>Streptomyces oryziradicis sp. nov., a novel actinomycete isolated from rhizosphere soil of rice (Oryza sativa L.).</title>
        <authorList>
            <person name="Li C."/>
        </authorList>
    </citation>
    <scope>NUCLEOTIDE SEQUENCE [LARGE SCALE GENOMIC DNA]</scope>
    <source>
        <strain evidence="6 7">NEAU-C40</strain>
    </source>
</reference>
<proteinExistence type="inferred from homology"/>
<sequence>MVFDDVPTVGVEEEFLLADFQTRAAVAAAPVVVKGAQEILDDQVAAELFPSMIETRTRPVATLKDLRQELRWLRSGVATAAGEAGCRAVASGTVIIPPSGRLEVTDQERYRLMAAEFGPLVTGDQSAGVLGCHIHVGVADRDEAVELGNHLRPWLPTLQALAANSPFHNGEDTGYASWRSMRWAQWPGTGPAPLFTDAAAYDALVDALVSSGMLIDRRMVYWHARPSEHCPTLEIRVVDVNGDLDTVLLLAGLARALAAVLLAEARSGEPAPDIPDPLLRAAHWRAARDGLRGSGVDPATGRPAPASELVGQLIRRAAPALHAADDLDVVQGIWERLRTAGCGADRQRAVFRRRDDLRDVVDLLTLTPGKG</sequence>
<keyword evidence="3 5" id="KW-0067">ATP-binding</keyword>
<comment type="caution">
    <text evidence="6">The sequence shown here is derived from an EMBL/GenBank/DDBJ whole genome shotgun (WGS) entry which is preliminary data.</text>
</comment>
<comment type="catalytic activity">
    <reaction evidence="4 5">
        <text>L-cysteine + L-glutamate + ATP = gamma-L-glutamyl-L-cysteine + ADP + phosphate + H(+)</text>
        <dbReference type="Rhea" id="RHEA:13285"/>
        <dbReference type="ChEBI" id="CHEBI:15378"/>
        <dbReference type="ChEBI" id="CHEBI:29985"/>
        <dbReference type="ChEBI" id="CHEBI:30616"/>
        <dbReference type="ChEBI" id="CHEBI:35235"/>
        <dbReference type="ChEBI" id="CHEBI:43474"/>
        <dbReference type="ChEBI" id="CHEBI:58173"/>
        <dbReference type="ChEBI" id="CHEBI:456216"/>
        <dbReference type="EC" id="6.3.2.2"/>
    </reaction>
</comment>
<dbReference type="RefSeq" id="WP_136727153.1">
    <property type="nucleotide sequence ID" value="NZ_SUMC01000035.1"/>
</dbReference>
<dbReference type="InterPro" id="IPR014746">
    <property type="entry name" value="Gln_synth/guanido_kin_cat_dom"/>
</dbReference>
<evidence type="ECO:0000256" key="3">
    <source>
        <dbReference type="ARBA" id="ARBA00022840"/>
    </source>
</evidence>
<dbReference type="InterPro" id="IPR050141">
    <property type="entry name" value="GCL_type2/YbdK_subfam"/>
</dbReference>
<evidence type="ECO:0000256" key="1">
    <source>
        <dbReference type="ARBA" id="ARBA00022598"/>
    </source>
</evidence>
<comment type="function">
    <text evidence="5">ATP-dependent carboxylate-amine ligase which exhibits weak glutamate--cysteine ligase activity.</text>
</comment>
<dbReference type="PANTHER" id="PTHR36510">
    <property type="entry name" value="GLUTAMATE--CYSTEINE LIGASE 2-RELATED"/>
    <property type="match status" value="1"/>
</dbReference>
<evidence type="ECO:0000256" key="2">
    <source>
        <dbReference type="ARBA" id="ARBA00022741"/>
    </source>
</evidence>
<dbReference type="HAMAP" id="MF_01609">
    <property type="entry name" value="Glu_cys_ligase_2"/>
    <property type="match status" value="1"/>
</dbReference>
<organism evidence="6 7">
    <name type="scientific">Actinacidiphila oryziradicis</name>
    <dbReference type="NCBI Taxonomy" id="2571141"/>
    <lineage>
        <taxon>Bacteria</taxon>
        <taxon>Bacillati</taxon>
        <taxon>Actinomycetota</taxon>
        <taxon>Actinomycetes</taxon>
        <taxon>Kitasatosporales</taxon>
        <taxon>Streptomycetaceae</taxon>
        <taxon>Actinacidiphila</taxon>
    </lineage>
</organism>
<accession>A0A4U0SFX1</accession>